<evidence type="ECO:0000313" key="1">
    <source>
        <dbReference type="EMBL" id="GBN34382.1"/>
    </source>
</evidence>
<dbReference type="Proteomes" id="UP000499080">
    <property type="component" value="Unassembled WGS sequence"/>
</dbReference>
<protein>
    <submittedName>
        <fullName evidence="1">Uncharacterized protein</fullName>
    </submittedName>
</protein>
<dbReference type="GO" id="GO:0003676">
    <property type="term" value="F:nucleic acid binding"/>
    <property type="evidence" value="ECO:0007669"/>
    <property type="project" value="InterPro"/>
</dbReference>
<dbReference type="Gene3D" id="3.30.420.10">
    <property type="entry name" value="Ribonuclease H-like superfamily/Ribonuclease H"/>
    <property type="match status" value="1"/>
</dbReference>
<keyword evidence="2" id="KW-1185">Reference proteome</keyword>
<name>A0A4Y2N661_ARAVE</name>
<dbReference type="EMBL" id="BGPR01008524">
    <property type="protein sequence ID" value="GBN34382.1"/>
    <property type="molecule type" value="Genomic_DNA"/>
</dbReference>
<dbReference type="InterPro" id="IPR036397">
    <property type="entry name" value="RNaseH_sf"/>
</dbReference>
<evidence type="ECO:0000313" key="2">
    <source>
        <dbReference type="Proteomes" id="UP000499080"/>
    </source>
</evidence>
<proteinExistence type="predicted"/>
<reference evidence="1 2" key="1">
    <citation type="journal article" date="2019" name="Sci. Rep.">
        <title>Orb-weaving spider Araneus ventricosus genome elucidates the spidroin gene catalogue.</title>
        <authorList>
            <person name="Kono N."/>
            <person name="Nakamura H."/>
            <person name="Ohtoshi R."/>
            <person name="Moran D.A.P."/>
            <person name="Shinohara A."/>
            <person name="Yoshida Y."/>
            <person name="Fujiwara M."/>
            <person name="Mori M."/>
            <person name="Tomita M."/>
            <person name="Arakawa K."/>
        </authorList>
    </citation>
    <scope>NUCLEOTIDE SEQUENCE [LARGE SCALE GENOMIC DNA]</scope>
</reference>
<dbReference type="OrthoDB" id="6437652at2759"/>
<organism evidence="1 2">
    <name type="scientific">Araneus ventricosus</name>
    <name type="common">Orbweaver spider</name>
    <name type="synonym">Epeira ventricosa</name>
    <dbReference type="NCBI Taxonomy" id="182803"/>
    <lineage>
        <taxon>Eukaryota</taxon>
        <taxon>Metazoa</taxon>
        <taxon>Ecdysozoa</taxon>
        <taxon>Arthropoda</taxon>
        <taxon>Chelicerata</taxon>
        <taxon>Arachnida</taxon>
        <taxon>Araneae</taxon>
        <taxon>Araneomorphae</taxon>
        <taxon>Entelegynae</taxon>
        <taxon>Araneoidea</taxon>
        <taxon>Araneidae</taxon>
        <taxon>Araneus</taxon>
    </lineage>
</organism>
<gene>
    <name evidence="1" type="ORF">AVEN_20639_1</name>
</gene>
<comment type="caution">
    <text evidence="1">The sequence shown here is derived from an EMBL/GenBank/DDBJ whole genome shotgun (WGS) entry which is preliminary data.</text>
</comment>
<dbReference type="AlphaFoldDB" id="A0A4Y2N661"/>
<dbReference type="SUPFAM" id="SSF53098">
    <property type="entry name" value="Ribonuclease H-like"/>
    <property type="match status" value="1"/>
</dbReference>
<sequence length="86" mass="9616">MCRVKRVGDKPLNYAELAAVNFTAGWALERDVKIKVFSDSKSSIEAIRSPKVKSNFLLSVKDHLYNSKDLFSLVWVKAHAGYAGND</sequence>
<dbReference type="InterPro" id="IPR012337">
    <property type="entry name" value="RNaseH-like_sf"/>
</dbReference>
<accession>A0A4Y2N661</accession>